<dbReference type="PROSITE" id="PS51257">
    <property type="entry name" value="PROKAR_LIPOPROTEIN"/>
    <property type="match status" value="1"/>
</dbReference>
<evidence type="ECO:0000313" key="2">
    <source>
        <dbReference type="EMBL" id="SMD39159.1"/>
    </source>
</evidence>
<dbReference type="STRING" id="692418.SAMN04488029_4073"/>
<dbReference type="Proteomes" id="UP000192472">
    <property type="component" value="Unassembled WGS sequence"/>
</dbReference>
<dbReference type="SMART" id="SM00710">
    <property type="entry name" value="PbH1"/>
    <property type="match status" value="6"/>
</dbReference>
<sequence>MKFIGYCALLLLFASCSETLEYNPERNFSDQQKSILTSFILAKDSSTIDLPEGHFKFDKSLILEGRIHVTIKGQGKDKTILSFKDQSQGAEGIRVANCENITLRDFTIEDAAGDNIKVTDTEGILLEDLIIGWTGKVDSTNGAYGLYPVLCKNVTIRSCTVFGASDAGIYVGQSDTVLIENNTTYWNVAGIESENSKEVIIRNNTSYENTGGILVFDLPGLTQYGRNIDVYNNNVYENNTPNFAPPGNMVGVTPPGTGILVLATTGVQIHDNIIRNNKTIGVGMVSYALLEAMGGEENTGGGGSREELERQNELDINYDPFVGDIKVYNNTYENTYLLPYLGNDFGKLFLLKFGTNLPHVAWDGLQSPNYFLADGSINPNYAICVQEAEGIKSVNLDAANEFEGLEENPAIFNCN</sequence>
<dbReference type="InterPro" id="IPR039448">
    <property type="entry name" value="Beta_helix"/>
</dbReference>
<dbReference type="InterPro" id="IPR022442">
    <property type="entry name" value="SO_2930-like_dom"/>
</dbReference>
<dbReference type="Gene3D" id="2.160.20.10">
    <property type="entry name" value="Single-stranded right-handed beta-helix, Pectin lyase-like"/>
    <property type="match status" value="1"/>
</dbReference>
<evidence type="ECO:0000259" key="1">
    <source>
        <dbReference type="Pfam" id="PF13229"/>
    </source>
</evidence>
<name>A0A1W2GR90_REIFA</name>
<accession>A0A1W2GR90</accession>
<feature type="domain" description="Right handed beta helix" evidence="1">
    <location>
        <begin position="152"/>
        <end position="284"/>
    </location>
</feature>
<keyword evidence="3" id="KW-1185">Reference proteome</keyword>
<dbReference type="NCBIfam" id="TIGR03805">
    <property type="entry name" value="beta_helix_1"/>
    <property type="match status" value="1"/>
</dbReference>
<protein>
    <submittedName>
        <fullName evidence="2">Parallel beta-helix repeat-containing protein</fullName>
    </submittedName>
</protein>
<dbReference type="InterPro" id="IPR011050">
    <property type="entry name" value="Pectin_lyase_fold/virulence"/>
</dbReference>
<organism evidence="2 3">
    <name type="scientific">Reichenbachiella faecimaris</name>
    <dbReference type="NCBI Taxonomy" id="692418"/>
    <lineage>
        <taxon>Bacteria</taxon>
        <taxon>Pseudomonadati</taxon>
        <taxon>Bacteroidota</taxon>
        <taxon>Cytophagia</taxon>
        <taxon>Cytophagales</taxon>
        <taxon>Reichenbachiellaceae</taxon>
        <taxon>Reichenbachiella</taxon>
    </lineage>
</organism>
<dbReference type="SUPFAM" id="SSF51126">
    <property type="entry name" value="Pectin lyase-like"/>
    <property type="match status" value="1"/>
</dbReference>
<gene>
    <name evidence="2" type="ORF">SAMN04488029_4073</name>
</gene>
<dbReference type="InterPro" id="IPR012334">
    <property type="entry name" value="Pectin_lyas_fold"/>
</dbReference>
<dbReference type="EMBL" id="FWYF01000005">
    <property type="protein sequence ID" value="SMD39159.1"/>
    <property type="molecule type" value="Genomic_DNA"/>
</dbReference>
<evidence type="ECO:0000313" key="3">
    <source>
        <dbReference type="Proteomes" id="UP000192472"/>
    </source>
</evidence>
<reference evidence="2 3" key="1">
    <citation type="submission" date="2017-04" db="EMBL/GenBank/DDBJ databases">
        <authorList>
            <person name="Afonso C.L."/>
            <person name="Miller P.J."/>
            <person name="Scott M.A."/>
            <person name="Spackman E."/>
            <person name="Goraichik I."/>
            <person name="Dimitrov K.M."/>
            <person name="Suarez D.L."/>
            <person name="Swayne D.E."/>
        </authorList>
    </citation>
    <scope>NUCLEOTIDE SEQUENCE [LARGE SCALE GENOMIC DNA]</scope>
    <source>
        <strain evidence="2 3">DSM 26133</strain>
    </source>
</reference>
<dbReference type="OrthoDB" id="338827at2"/>
<dbReference type="RefSeq" id="WP_084374795.1">
    <property type="nucleotide sequence ID" value="NZ_FWYF01000005.1"/>
</dbReference>
<dbReference type="Pfam" id="PF13229">
    <property type="entry name" value="Beta_helix"/>
    <property type="match status" value="1"/>
</dbReference>
<proteinExistence type="predicted"/>
<dbReference type="InterPro" id="IPR006626">
    <property type="entry name" value="PbH1"/>
</dbReference>
<dbReference type="AlphaFoldDB" id="A0A1W2GR90"/>